<gene>
    <name evidence="6" type="primary">tsf</name>
    <name evidence="6" type="ORF">COT12_01310</name>
</gene>
<dbReference type="Gene3D" id="1.10.8.10">
    <property type="entry name" value="DNA helicase RuvA subunit, C-terminal domain"/>
    <property type="match status" value="1"/>
</dbReference>
<evidence type="ECO:0000256" key="3">
    <source>
        <dbReference type="ARBA" id="ARBA00022768"/>
    </source>
</evidence>
<dbReference type="InterPro" id="IPR009060">
    <property type="entry name" value="UBA-like_sf"/>
</dbReference>
<evidence type="ECO:0000313" key="7">
    <source>
        <dbReference type="Proteomes" id="UP000229896"/>
    </source>
</evidence>
<dbReference type="AlphaFoldDB" id="A0A2M6YCH3"/>
<accession>A0A2M6YCH3</accession>
<proteinExistence type="inferred from homology"/>
<dbReference type="EMBL" id="PEXI01000044">
    <property type="protein sequence ID" value="PIU24389.1"/>
    <property type="molecule type" value="Genomic_DNA"/>
</dbReference>
<comment type="caution">
    <text evidence="6">The sequence shown here is derived from an EMBL/GenBank/DDBJ whole genome shotgun (WGS) entry which is preliminary data.</text>
</comment>
<feature type="domain" description="Translation elongation factor EFTs/EF1B dimerisation" evidence="5">
    <location>
        <begin position="93"/>
        <end position="137"/>
    </location>
</feature>
<evidence type="ECO:0000259" key="5">
    <source>
        <dbReference type="Pfam" id="PF00889"/>
    </source>
</evidence>
<sequence>MAEITATEISKLRQKTGLPMMEVKSALVEADGNEEKAIEILRKKGMAKSEKRADRTTSNGVIDSYVHGGRIGVLTEVLCETDFVAKNEDFKNFAHEVSLQIAASAPKYVKAEEIPADELEAEKKIYVAQVKESGKPE</sequence>
<feature type="non-terminal residue" evidence="6">
    <location>
        <position position="137"/>
    </location>
</feature>
<dbReference type="PANTHER" id="PTHR11741:SF0">
    <property type="entry name" value="ELONGATION FACTOR TS, MITOCHONDRIAL"/>
    <property type="match status" value="1"/>
</dbReference>
<evidence type="ECO:0000256" key="2">
    <source>
        <dbReference type="ARBA" id="ARBA00016956"/>
    </source>
</evidence>
<evidence type="ECO:0000256" key="4">
    <source>
        <dbReference type="ARBA" id="ARBA00022917"/>
    </source>
</evidence>
<reference evidence="7" key="1">
    <citation type="submission" date="2017-09" db="EMBL/GenBank/DDBJ databases">
        <title>Depth-based differentiation of microbial function through sediment-hosted aquifers and enrichment of novel symbionts in the deep terrestrial subsurface.</title>
        <authorList>
            <person name="Probst A.J."/>
            <person name="Ladd B."/>
            <person name="Jarett J.K."/>
            <person name="Geller-Mcgrath D.E."/>
            <person name="Sieber C.M.K."/>
            <person name="Emerson J.B."/>
            <person name="Anantharaman K."/>
            <person name="Thomas B.C."/>
            <person name="Malmstrom R."/>
            <person name="Stieglmeier M."/>
            <person name="Klingl A."/>
            <person name="Woyke T."/>
            <person name="Ryan C.M."/>
            <person name="Banfield J.F."/>
        </authorList>
    </citation>
    <scope>NUCLEOTIDE SEQUENCE [LARGE SCALE GENOMIC DNA]</scope>
</reference>
<keyword evidence="3 6" id="KW-0251">Elongation factor</keyword>
<dbReference type="GO" id="GO:0003746">
    <property type="term" value="F:translation elongation factor activity"/>
    <property type="evidence" value="ECO:0007669"/>
    <property type="project" value="UniProtKB-KW"/>
</dbReference>
<dbReference type="Gene3D" id="3.30.479.20">
    <property type="entry name" value="Elongation factor Ts, dimerisation domain"/>
    <property type="match status" value="1"/>
</dbReference>
<organism evidence="6 7">
    <name type="scientific">Candidatus Berkelbacteria bacterium CG08_land_8_20_14_0_20_39_8</name>
    <dbReference type="NCBI Taxonomy" id="1974511"/>
    <lineage>
        <taxon>Bacteria</taxon>
        <taxon>Candidatus Berkelbacteria</taxon>
    </lineage>
</organism>
<protein>
    <recommendedName>
        <fullName evidence="2">Elongation factor Ts</fullName>
    </recommendedName>
</protein>
<dbReference type="Pfam" id="PF00889">
    <property type="entry name" value="EF_TS"/>
    <property type="match status" value="1"/>
</dbReference>
<dbReference type="InterPro" id="IPR001816">
    <property type="entry name" value="Transl_elong_EFTs/EF1B"/>
</dbReference>
<comment type="similarity">
    <text evidence="1">Belongs to the EF-Ts family.</text>
</comment>
<dbReference type="HAMAP" id="MF_00050">
    <property type="entry name" value="EF_Ts"/>
    <property type="match status" value="1"/>
</dbReference>
<dbReference type="SUPFAM" id="SSF46934">
    <property type="entry name" value="UBA-like"/>
    <property type="match status" value="1"/>
</dbReference>
<dbReference type="PANTHER" id="PTHR11741">
    <property type="entry name" value="ELONGATION FACTOR TS"/>
    <property type="match status" value="1"/>
</dbReference>
<name>A0A2M6YCH3_9BACT</name>
<dbReference type="FunFam" id="1.10.8.10:FF:000001">
    <property type="entry name" value="Elongation factor Ts"/>
    <property type="match status" value="1"/>
</dbReference>
<dbReference type="InterPro" id="IPR014039">
    <property type="entry name" value="Transl_elong_EFTs/EF1B_dimer"/>
</dbReference>
<dbReference type="CDD" id="cd14275">
    <property type="entry name" value="UBA_EF-Ts"/>
    <property type="match status" value="1"/>
</dbReference>
<dbReference type="InterPro" id="IPR036402">
    <property type="entry name" value="EF-Ts_dimer_sf"/>
</dbReference>
<keyword evidence="4" id="KW-0648">Protein biosynthesis</keyword>
<dbReference type="SUPFAM" id="SSF54713">
    <property type="entry name" value="Elongation factor Ts (EF-Ts), dimerisation domain"/>
    <property type="match status" value="1"/>
</dbReference>
<evidence type="ECO:0000256" key="1">
    <source>
        <dbReference type="ARBA" id="ARBA00005532"/>
    </source>
</evidence>
<dbReference type="Proteomes" id="UP000229896">
    <property type="component" value="Unassembled WGS sequence"/>
</dbReference>
<evidence type="ECO:0000313" key="6">
    <source>
        <dbReference type="EMBL" id="PIU24389.1"/>
    </source>
</evidence>